<dbReference type="PANTHER" id="PTHR30055">
    <property type="entry name" value="HTH-TYPE TRANSCRIPTIONAL REGULATOR RUTR"/>
    <property type="match status" value="1"/>
</dbReference>
<evidence type="ECO:0000256" key="4">
    <source>
        <dbReference type="PROSITE-ProRule" id="PRU00335"/>
    </source>
</evidence>
<protein>
    <submittedName>
        <fullName evidence="6">TetR family transcriptional regulator</fullName>
    </submittedName>
</protein>
<dbReference type="InterPro" id="IPR049445">
    <property type="entry name" value="TetR_SbtR-like_C"/>
</dbReference>
<keyword evidence="2 4" id="KW-0238">DNA-binding</keyword>
<dbReference type="PANTHER" id="PTHR30055:SF234">
    <property type="entry name" value="HTH-TYPE TRANSCRIPTIONAL REGULATOR BETI"/>
    <property type="match status" value="1"/>
</dbReference>
<dbReference type="Proteomes" id="UP001165074">
    <property type="component" value="Unassembled WGS sequence"/>
</dbReference>
<evidence type="ECO:0000256" key="1">
    <source>
        <dbReference type="ARBA" id="ARBA00023015"/>
    </source>
</evidence>
<evidence type="ECO:0000259" key="5">
    <source>
        <dbReference type="PROSITE" id="PS50977"/>
    </source>
</evidence>
<keyword evidence="3" id="KW-0804">Transcription</keyword>
<name>A0A9W6RWA5_9ACTN</name>
<dbReference type="InterPro" id="IPR036271">
    <property type="entry name" value="Tet_transcr_reg_TetR-rel_C_sf"/>
</dbReference>
<feature type="DNA-binding region" description="H-T-H motif" evidence="4">
    <location>
        <begin position="37"/>
        <end position="56"/>
    </location>
</feature>
<evidence type="ECO:0000256" key="3">
    <source>
        <dbReference type="ARBA" id="ARBA00023163"/>
    </source>
</evidence>
<dbReference type="AlphaFoldDB" id="A0A9W6RWA5"/>
<evidence type="ECO:0000256" key="2">
    <source>
        <dbReference type="ARBA" id="ARBA00023125"/>
    </source>
</evidence>
<reference evidence="6" key="1">
    <citation type="submission" date="2023-03" db="EMBL/GenBank/DDBJ databases">
        <title>Actinoallomurus iriomotensis NBRC 103684.</title>
        <authorList>
            <person name="Ichikawa N."/>
            <person name="Sato H."/>
            <person name="Tonouchi N."/>
        </authorList>
    </citation>
    <scope>NUCLEOTIDE SEQUENCE</scope>
    <source>
        <strain evidence="6">NBRC 103684</strain>
    </source>
</reference>
<keyword evidence="7" id="KW-1185">Reference proteome</keyword>
<evidence type="ECO:0000313" key="6">
    <source>
        <dbReference type="EMBL" id="GLY82863.1"/>
    </source>
</evidence>
<dbReference type="PROSITE" id="PS50977">
    <property type="entry name" value="HTH_TETR_2"/>
    <property type="match status" value="1"/>
</dbReference>
<gene>
    <name evidence="6" type="ORF">Airi02_007930</name>
</gene>
<dbReference type="GO" id="GO:0003700">
    <property type="term" value="F:DNA-binding transcription factor activity"/>
    <property type="evidence" value="ECO:0007669"/>
    <property type="project" value="TreeGrafter"/>
</dbReference>
<dbReference type="PRINTS" id="PR00455">
    <property type="entry name" value="HTHTETR"/>
</dbReference>
<feature type="domain" description="HTH tetR-type" evidence="5">
    <location>
        <begin position="15"/>
        <end position="74"/>
    </location>
</feature>
<dbReference type="GO" id="GO:0000976">
    <property type="term" value="F:transcription cis-regulatory region binding"/>
    <property type="evidence" value="ECO:0007669"/>
    <property type="project" value="TreeGrafter"/>
</dbReference>
<sequence>MLAGDAGRRPRSDALRNLERLVTAARAAIAEDGVEVTAHEIARRAGVGIGTFYRRVSSREALLYAVLEEVLGEVMATADRALDDPDPWRGFCDFAAAFVRLRAESCGVGEALGGACGPALDRCLAEVRDRVRRLVERAQASGRMRPDVSWTDVPFLLAGVATGPRTIGLHAGDGQWNRNLRVVLDGLSTPRPATLPSTTNAPAQA</sequence>
<dbReference type="InterPro" id="IPR009057">
    <property type="entry name" value="Homeodomain-like_sf"/>
</dbReference>
<proteinExistence type="predicted"/>
<organism evidence="6 7">
    <name type="scientific">Actinoallomurus iriomotensis</name>
    <dbReference type="NCBI Taxonomy" id="478107"/>
    <lineage>
        <taxon>Bacteria</taxon>
        <taxon>Bacillati</taxon>
        <taxon>Actinomycetota</taxon>
        <taxon>Actinomycetes</taxon>
        <taxon>Streptosporangiales</taxon>
        <taxon>Thermomonosporaceae</taxon>
        <taxon>Actinoallomurus</taxon>
    </lineage>
</organism>
<dbReference type="Gene3D" id="1.10.357.10">
    <property type="entry name" value="Tetracycline Repressor, domain 2"/>
    <property type="match status" value="1"/>
</dbReference>
<dbReference type="Pfam" id="PF00440">
    <property type="entry name" value="TetR_N"/>
    <property type="match status" value="1"/>
</dbReference>
<dbReference type="EMBL" id="BSTK01000001">
    <property type="protein sequence ID" value="GLY82863.1"/>
    <property type="molecule type" value="Genomic_DNA"/>
</dbReference>
<dbReference type="Pfam" id="PF21597">
    <property type="entry name" value="TetR_C_43"/>
    <property type="match status" value="1"/>
</dbReference>
<keyword evidence="1" id="KW-0805">Transcription regulation</keyword>
<dbReference type="InterPro" id="IPR001647">
    <property type="entry name" value="HTH_TetR"/>
</dbReference>
<dbReference type="InterPro" id="IPR050109">
    <property type="entry name" value="HTH-type_TetR-like_transc_reg"/>
</dbReference>
<accession>A0A9W6RWA5</accession>
<dbReference type="SUPFAM" id="SSF46689">
    <property type="entry name" value="Homeodomain-like"/>
    <property type="match status" value="1"/>
</dbReference>
<comment type="caution">
    <text evidence="6">The sequence shown here is derived from an EMBL/GenBank/DDBJ whole genome shotgun (WGS) entry which is preliminary data.</text>
</comment>
<evidence type="ECO:0000313" key="7">
    <source>
        <dbReference type="Proteomes" id="UP001165074"/>
    </source>
</evidence>
<dbReference type="SUPFAM" id="SSF48498">
    <property type="entry name" value="Tetracyclin repressor-like, C-terminal domain"/>
    <property type="match status" value="1"/>
</dbReference>